<gene>
    <name evidence="3" type="ORF">DFH07DRAFT_1010919</name>
</gene>
<dbReference type="EMBL" id="JARJLG010000003">
    <property type="protein sequence ID" value="KAJ7782536.1"/>
    <property type="molecule type" value="Genomic_DNA"/>
</dbReference>
<organism evidence="3 4">
    <name type="scientific">Mycena maculata</name>
    <dbReference type="NCBI Taxonomy" id="230809"/>
    <lineage>
        <taxon>Eukaryota</taxon>
        <taxon>Fungi</taxon>
        <taxon>Dikarya</taxon>
        <taxon>Basidiomycota</taxon>
        <taxon>Agaricomycotina</taxon>
        <taxon>Agaricomycetes</taxon>
        <taxon>Agaricomycetidae</taxon>
        <taxon>Agaricales</taxon>
        <taxon>Marasmiineae</taxon>
        <taxon>Mycenaceae</taxon>
        <taxon>Mycena</taxon>
    </lineage>
</organism>
<evidence type="ECO:0000256" key="2">
    <source>
        <dbReference type="SAM" id="MobiDB-lite"/>
    </source>
</evidence>
<feature type="compositionally biased region" description="Acidic residues" evidence="2">
    <location>
        <begin position="639"/>
        <end position="652"/>
    </location>
</feature>
<feature type="coiled-coil region" evidence="1">
    <location>
        <begin position="220"/>
        <end position="247"/>
    </location>
</feature>
<evidence type="ECO:0000313" key="4">
    <source>
        <dbReference type="Proteomes" id="UP001215280"/>
    </source>
</evidence>
<feature type="compositionally biased region" description="Basic and acidic residues" evidence="2">
    <location>
        <begin position="299"/>
        <end position="312"/>
    </location>
</feature>
<feature type="compositionally biased region" description="Acidic residues" evidence="2">
    <location>
        <begin position="589"/>
        <end position="631"/>
    </location>
</feature>
<keyword evidence="1" id="KW-0175">Coiled coil</keyword>
<feature type="region of interest" description="Disordered" evidence="2">
    <location>
        <begin position="571"/>
        <end position="652"/>
    </location>
</feature>
<keyword evidence="4" id="KW-1185">Reference proteome</keyword>
<dbReference type="Proteomes" id="UP001215280">
    <property type="component" value="Unassembled WGS sequence"/>
</dbReference>
<sequence>MSWVPTRNAFSKLAPYGFNFFTMFVPNLLHEVELGGWKSLFAHLVRVLFRKMPTFGRSTIRRFHANVSEMKKMAARDFEDILQCAYAAFEGLLPEPHNTIALTLIYVFATWHAYAKLRMHSDSSISSFRSVTTELGSQARHFLKTTCEAYTTYELPQEYNRRAPKLVKDRKAWNLCTYKWHSLGDYPDTIIETGTTDSYSTQTSELWHGLAKKFYSKTNKRQSKRQIANQERRRRVLRAVKRRMAEEAAIEDVNSSTLAAGGNNAVNSSKASKPTSRSKRSLISDDEVLPRTPPRQHHHISESKRTGFRTDDLPDDFPDDPAFTISLDLSLSTNQSNPLFSHLLGRLLGLPWDGDETEFSLQDLADINIVGDRLYTHKVLRINYTTYDLRRDQDTLNPSTHPDFMVLTHEDDAGATPHPYWYGRIISIFHADVRHVGPRSQNRSKVHRMEFVWVRWFGRDLSRSGLGGWKFKRLHRVGFIDADQAFGFLDPAEIIRGCHLIPVFHHGHTCSLLGPSIARHYHGEDNEDYTYYYVNSFVDRDMFMRYSDDAVGHRTSKESRGAPVTMLNTTILDDEEMDVDPPAVPAANIDEEPGPDGEPGEPYSEPEADDSDANESDEENEEEEGEGEEDGDKQVIGGTDEEILDAAGFEEY</sequence>
<evidence type="ECO:0000313" key="3">
    <source>
        <dbReference type="EMBL" id="KAJ7782536.1"/>
    </source>
</evidence>
<comment type="caution">
    <text evidence="3">The sequence shown here is derived from an EMBL/GenBank/DDBJ whole genome shotgun (WGS) entry which is preliminary data.</text>
</comment>
<feature type="region of interest" description="Disordered" evidence="2">
    <location>
        <begin position="258"/>
        <end position="313"/>
    </location>
</feature>
<evidence type="ECO:0000256" key="1">
    <source>
        <dbReference type="SAM" id="Coils"/>
    </source>
</evidence>
<accession>A0AAD7P0E9</accession>
<protein>
    <submittedName>
        <fullName evidence="3">Uncharacterized protein</fullName>
    </submittedName>
</protein>
<reference evidence="3" key="1">
    <citation type="submission" date="2023-03" db="EMBL/GenBank/DDBJ databases">
        <title>Massive genome expansion in bonnet fungi (Mycena s.s.) driven by repeated elements and novel gene families across ecological guilds.</title>
        <authorList>
            <consortium name="Lawrence Berkeley National Laboratory"/>
            <person name="Harder C.B."/>
            <person name="Miyauchi S."/>
            <person name="Viragh M."/>
            <person name="Kuo A."/>
            <person name="Thoen E."/>
            <person name="Andreopoulos B."/>
            <person name="Lu D."/>
            <person name="Skrede I."/>
            <person name="Drula E."/>
            <person name="Henrissat B."/>
            <person name="Morin E."/>
            <person name="Kohler A."/>
            <person name="Barry K."/>
            <person name="LaButti K."/>
            <person name="Morin E."/>
            <person name="Salamov A."/>
            <person name="Lipzen A."/>
            <person name="Mereny Z."/>
            <person name="Hegedus B."/>
            <person name="Baldrian P."/>
            <person name="Stursova M."/>
            <person name="Weitz H."/>
            <person name="Taylor A."/>
            <person name="Grigoriev I.V."/>
            <person name="Nagy L.G."/>
            <person name="Martin F."/>
            <person name="Kauserud H."/>
        </authorList>
    </citation>
    <scope>NUCLEOTIDE SEQUENCE</scope>
    <source>
        <strain evidence="3">CBHHK188m</strain>
    </source>
</reference>
<name>A0AAD7P0E9_9AGAR</name>
<feature type="compositionally biased region" description="Polar residues" evidence="2">
    <location>
        <begin position="258"/>
        <end position="275"/>
    </location>
</feature>
<proteinExistence type="predicted"/>
<dbReference type="AlphaFoldDB" id="A0AAD7P0E9"/>